<feature type="domain" description="Malectin" evidence="12">
    <location>
        <begin position="30"/>
        <end position="192"/>
    </location>
</feature>
<evidence type="ECO:0000256" key="9">
    <source>
        <dbReference type="ARBA" id="ARBA00023277"/>
    </source>
</evidence>
<evidence type="ECO:0000256" key="4">
    <source>
        <dbReference type="ARBA" id="ARBA00022729"/>
    </source>
</evidence>
<feature type="compositionally biased region" description="Low complexity" evidence="10">
    <location>
        <begin position="228"/>
        <end position="243"/>
    </location>
</feature>
<dbReference type="PANTHER" id="PTHR13460:SF0">
    <property type="entry name" value="MALECTIN"/>
    <property type="match status" value="1"/>
</dbReference>
<evidence type="ECO:0000256" key="11">
    <source>
        <dbReference type="SAM" id="Phobius"/>
    </source>
</evidence>
<sequence length="284" mass="31523">MDTPVLFAYPIYLIILFSSLHSVQGLGKIIFAVNAGGDSHVDIYGIKYQKDPLEGKTGIASDYGRQYLNIGRVPEPDAILYQTERYHHSSFGYDIPVSEDGDYVLVLKFCEVYFNSPSMKVFDVTLNGVHTIVSYLDIFEKVGKAVAHDEYIPFRVTKGKILVNDEESELVGKKIRVEFIKGNQDNPKINAIYVMKGLLEDVPKLAPLAGSEDEDDVEEKPIEKEEPSGNAPPSGSSSSSSSSPKKKREQPKITNPYSDETSTLLPIFVAIAAFVPFLFCLCRL</sequence>
<keyword evidence="5" id="KW-0256">Endoplasmic reticulum</keyword>
<evidence type="ECO:0000256" key="3">
    <source>
        <dbReference type="ARBA" id="ARBA00022692"/>
    </source>
</evidence>
<feature type="region of interest" description="Disordered" evidence="10">
    <location>
        <begin position="209"/>
        <end position="259"/>
    </location>
</feature>
<keyword evidence="4" id="KW-0732">Signal</keyword>
<evidence type="ECO:0000256" key="1">
    <source>
        <dbReference type="ARBA" id="ARBA00004115"/>
    </source>
</evidence>
<keyword evidence="6 11" id="KW-1133">Transmembrane helix</keyword>
<evidence type="ECO:0000259" key="12">
    <source>
        <dbReference type="Pfam" id="PF11721"/>
    </source>
</evidence>
<evidence type="ECO:0000256" key="7">
    <source>
        <dbReference type="ARBA" id="ARBA00023136"/>
    </source>
</evidence>
<organism evidence="13">
    <name type="scientific">Daphnia longispina</name>
    <dbReference type="NCBI Taxonomy" id="42846"/>
    <lineage>
        <taxon>Eukaryota</taxon>
        <taxon>Metazoa</taxon>
        <taxon>Ecdysozoa</taxon>
        <taxon>Arthropoda</taxon>
        <taxon>Crustacea</taxon>
        <taxon>Branchiopoda</taxon>
        <taxon>Diplostraca</taxon>
        <taxon>Cladocera</taxon>
        <taxon>Anomopoda</taxon>
        <taxon>Daphniidae</taxon>
        <taxon>Daphnia</taxon>
    </lineage>
</organism>
<dbReference type="GO" id="GO:0030246">
    <property type="term" value="F:carbohydrate binding"/>
    <property type="evidence" value="ECO:0007669"/>
    <property type="project" value="InterPro"/>
</dbReference>
<dbReference type="PANTHER" id="PTHR13460">
    <property type="match status" value="1"/>
</dbReference>
<dbReference type="EMBL" id="LR006832">
    <property type="protein sequence ID" value="SVE76451.1"/>
    <property type="molecule type" value="mRNA"/>
</dbReference>
<name>A0A4Y7M5D1_9CRUS</name>
<evidence type="ECO:0000256" key="2">
    <source>
        <dbReference type="ARBA" id="ARBA00009141"/>
    </source>
</evidence>
<protein>
    <submittedName>
        <fullName evidence="13">EOG090X081J</fullName>
    </submittedName>
</protein>
<dbReference type="GO" id="GO:0005789">
    <property type="term" value="C:endoplasmic reticulum membrane"/>
    <property type="evidence" value="ECO:0007669"/>
    <property type="project" value="UniProtKB-SubCell"/>
</dbReference>
<keyword evidence="8" id="KW-0325">Glycoprotein</keyword>
<comment type="subcellular location">
    <subcellularLocation>
        <location evidence="1">Endoplasmic reticulum membrane</location>
        <topology evidence="1">Single-pass type I membrane protein</topology>
    </subcellularLocation>
</comment>
<dbReference type="Gene3D" id="2.60.120.430">
    <property type="entry name" value="Galactose-binding lectin"/>
    <property type="match status" value="1"/>
</dbReference>
<dbReference type="InterPro" id="IPR039155">
    <property type="entry name" value="MLEC"/>
</dbReference>
<accession>A0A4Y7M5D1</accession>
<keyword evidence="7 11" id="KW-0472">Membrane</keyword>
<gene>
    <name evidence="13" type="primary">EOG090X081J</name>
</gene>
<dbReference type="Pfam" id="PF11721">
    <property type="entry name" value="Malectin"/>
    <property type="match status" value="1"/>
</dbReference>
<evidence type="ECO:0000256" key="5">
    <source>
        <dbReference type="ARBA" id="ARBA00022824"/>
    </source>
</evidence>
<reference evidence="13" key="1">
    <citation type="submission" date="2018-08" db="EMBL/GenBank/DDBJ databases">
        <authorList>
            <person name="Cornetti L."/>
        </authorList>
    </citation>
    <scope>NUCLEOTIDE SEQUENCE</scope>
    <source>
        <strain evidence="13">FI-G-95-1_INB4-1</strain>
    </source>
</reference>
<dbReference type="AlphaFoldDB" id="A0A4Y7M5D1"/>
<keyword evidence="9" id="KW-0119">Carbohydrate metabolism</keyword>
<evidence type="ECO:0000256" key="10">
    <source>
        <dbReference type="SAM" id="MobiDB-lite"/>
    </source>
</evidence>
<feature type="transmembrane region" description="Helical" evidence="11">
    <location>
        <begin position="264"/>
        <end position="282"/>
    </location>
</feature>
<evidence type="ECO:0000256" key="8">
    <source>
        <dbReference type="ARBA" id="ARBA00023180"/>
    </source>
</evidence>
<dbReference type="InterPro" id="IPR021720">
    <property type="entry name" value="Malectin_dom"/>
</dbReference>
<evidence type="ECO:0000256" key="6">
    <source>
        <dbReference type="ARBA" id="ARBA00022989"/>
    </source>
</evidence>
<comment type="similarity">
    <text evidence="2">Belongs to the malectin family.</text>
</comment>
<proteinExistence type="evidence at transcript level"/>
<keyword evidence="3 11" id="KW-0812">Transmembrane</keyword>
<evidence type="ECO:0000313" key="13">
    <source>
        <dbReference type="EMBL" id="SVE76451.1"/>
    </source>
</evidence>